<evidence type="ECO:0000256" key="11">
    <source>
        <dbReference type="ARBA" id="ARBA00022692"/>
    </source>
</evidence>
<keyword evidence="10 18" id="KW-0808">Transferase</keyword>
<evidence type="ECO:0000256" key="6">
    <source>
        <dbReference type="ARBA" id="ARBA00012487"/>
    </source>
</evidence>
<dbReference type="RefSeq" id="WP_317489210.1">
    <property type="nucleotide sequence ID" value="NZ_CP136051.1"/>
</dbReference>
<evidence type="ECO:0000256" key="3">
    <source>
        <dbReference type="ARBA" id="ARBA00005119"/>
    </source>
</evidence>
<feature type="transmembrane region" description="Helical" evidence="19">
    <location>
        <begin position="62"/>
        <end position="84"/>
    </location>
</feature>
<evidence type="ECO:0000256" key="13">
    <source>
        <dbReference type="ARBA" id="ARBA00022989"/>
    </source>
</evidence>
<keyword evidence="8" id="KW-1003">Cell membrane</keyword>
<evidence type="ECO:0000256" key="10">
    <source>
        <dbReference type="ARBA" id="ARBA00022679"/>
    </source>
</evidence>
<accession>A0ABZ0IPV2</accession>
<evidence type="ECO:0000256" key="2">
    <source>
        <dbReference type="ARBA" id="ARBA00004651"/>
    </source>
</evidence>
<dbReference type="PANTHER" id="PTHR46382">
    <property type="entry name" value="PHOSPHATIDATE CYTIDYLYLTRANSFERASE"/>
    <property type="match status" value="1"/>
</dbReference>
<dbReference type="Proteomes" id="UP001302349">
    <property type="component" value="Chromosome"/>
</dbReference>
<feature type="transmembrane region" description="Helical" evidence="19">
    <location>
        <begin position="188"/>
        <end position="209"/>
    </location>
</feature>
<evidence type="ECO:0000256" key="18">
    <source>
        <dbReference type="RuleBase" id="RU003938"/>
    </source>
</evidence>
<evidence type="ECO:0000313" key="20">
    <source>
        <dbReference type="EMBL" id="WOK06489.1"/>
    </source>
</evidence>
<sequence length="276" mass="31126">MTSILNRFNNLTQRIIAAVIGAPILLFLIIYSPYTYFAIFFILTLLTQMEFYNLVRLHGILPLRFLGCFIGAIIFCLTFFVETGEIDGKYAFLIFPLLATIFFIKLYKKNEKNPFTNIGFTFLGIIYVAVPFALLNFIAFSRGEYHWEIIVGLLLILWASDTGAYFAGVNFGKTKLFERVSPKKSWEGSVGGALTSLAMAYGLSMYFTVLPLWEWLSVSVIIIVAGTYGDLVESLFKRSMEIKDSGKSIPGHGGFLDRFDGLLLSVPFIIVFLRLL</sequence>
<comment type="subcellular location">
    <subcellularLocation>
        <location evidence="2">Cell membrane</location>
        <topology evidence="2">Multi-pass membrane protein</topology>
    </subcellularLocation>
</comment>
<dbReference type="EC" id="2.7.7.41" evidence="6 18"/>
<dbReference type="Pfam" id="PF01148">
    <property type="entry name" value="CTP_transf_1"/>
    <property type="match status" value="1"/>
</dbReference>
<comment type="similarity">
    <text evidence="5 18">Belongs to the CDS family.</text>
</comment>
<evidence type="ECO:0000256" key="15">
    <source>
        <dbReference type="ARBA" id="ARBA00023136"/>
    </source>
</evidence>
<dbReference type="GO" id="GO:0004605">
    <property type="term" value="F:phosphatidate cytidylyltransferase activity"/>
    <property type="evidence" value="ECO:0007669"/>
    <property type="project" value="UniProtKB-EC"/>
</dbReference>
<feature type="transmembrane region" description="Helical" evidence="19">
    <location>
        <begin position="90"/>
        <end position="107"/>
    </location>
</feature>
<keyword evidence="17" id="KW-1208">Phospholipid metabolism</keyword>
<keyword evidence="16" id="KW-0594">Phospholipid biosynthesis</keyword>
<keyword evidence="13 19" id="KW-1133">Transmembrane helix</keyword>
<evidence type="ECO:0000256" key="16">
    <source>
        <dbReference type="ARBA" id="ARBA00023209"/>
    </source>
</evidence>
<feature type="transmembrane region" description="Helical" evidence="19">
    <location>
        <begin position="12"/>
        <end position="31"/>
    </location>
</feature>
<evidence type="ECO:0000256" key="14">
    <source>
        <dbReference type="ARBA" id="ARBA00023098"/>
    </source>
</evidence>
<evidence type="ECO:0000313" key="21">
    <source>
        <dbReference type="Proteomes" id="UP001302349"/>
    </source>
</evidence>
<keyword evidence="11 18" id="KW-0812">Transmembrane</keyword>
<evidence type="ECO:0000256" key="7">
    <source>
        <dbReference type="ARBA" id="ARBA00019373"/>
    </source>
</evidence>
<dbReference type="InterPro" id="IPR000374">
    <property type="entry name" value="PC_trans"/>
</dbReference>
<reference evidence="20 21" key="1">
    <citation type="journal article" date="2023" name="Microbiol. Resour. Announc.">
        <title>Complete Genome Sequence of Imperialibacter roseus strain P4T.</title>
        <authorList>
            <person name="Tizabi D.R."/>
            <person name="Bachvaroff T."/>
            <person name="Hill R.T."/>
        </authorList>
    </citation>
    <scope>NUCLEOTIDE SEQUENCE [LARGE SCALE GENOMIC DNA]</scope>
    <source>
        <strain evidence="20 21">P4T</strain>
    </source>
</reference>
<evidence type="ECO:0000256" key="9">
    <source>
        <dbReference type="ARBA" id="ARBA00022516"/>
    </source>
</evidence>
<keyword evidence="15 19" id="KW-0472">Membrane</keyword>
<dbReference type="PROSITE" id="PS01315">
    <property type="entry name" value="CDS"/>
    <property type="match status" value="1"/>
</dbReference>
<evidence type="ECO:0000256" key="8">
    <source>
        <dbReference type="ARBA" id="ARBA00022475"/>
    </source>
</evidence>
<feature type="transmembrane region" description="Helical" evidence="19">
    <location>
        <begin position="145"/>
        <end position="167"/>
    </location>
</feature>
<protein>
    <recommendedName>
        <fullName evidence="7 18">Phosphatidate cytidylyltransferase</fullName>
        <ecNumber evidence="6 18">2.7.7.41</ecNumber>
    </recommendedName>
</protein>
<comment type="pathway">
    <text evidence="3 18">Phospholipid metabolism; CDP-diacylglycerol biosynthesis; CDP-diacylglycerol from sn-glycerol 3-phosphate: step 3/3.</text>
</comment>
<evidence type="ECO:0000256" key="19">
    <source>
        <dbReference type="SAM" id="Phobius"/>
    </source>
</evidence>
<feature type="transmembrane region" description="Helical" evidence="19">
    <location>
        <begin position="215"/>
        <end position="236"/>
    </location>
</feature>
<keyword evidence="21" id="KW-1185">Reference proteome</keyword>
<evidence type="ECO:0000256" key="12">
    <source>
        <dbReference type="ARBA" id="ARBA00022695"/>
    </source>
</evidence>
<gene>
    <name evidence="20" type="ORF">RT717_25775</name>
</gene>
<dbReference type="EMBL" id="CP136051">
    <property type="protein sequence ID" value="WOK06489.1"/>
    <property type="molecule type" value="Genomic_DNA"/>
</dbReference>
<dbReference type="PANTHER" id="PTHR46382:SF1">
    <property type="entry name" value="PHOSPHATIDATE CYTIDYLYLTRANSFERASE"/>
    <property type="match status" value="1"/>
</dbReference>
<evidence type="ECO:0000256" key="17">
    <source>
        <dbReference type="ARBA" id="ARBA00023264"/>
    </source>
</evidence>
<feature type="transmembrane region" description="Helical" evidence="19">
    <location>
        <begin position="119"/>
        <end position="139"/>
    </location>
</feature>
<comment type="catalytic activity">
    <reaction evidence="1 18">
        <text>a 1,2-diacyl-sn-glycero-3-phosphate + CTP + H(+) = a CDP-1,2-diacyl-sn-glycerol + diphosphate</text>
        <dbReference type="Rhea" id="RHEA:16229"/>
        <dbReference type="ChEBI" id="CHEBI:15378"/>
        <dbReference type="ChEBI" id="CHEBI:33019"/>
        <dbReference type="ChEBI" id="CHEBI:37563"/>
        <dbReference type="ChEBI" id="CHEBI:58332"/>
        <dbReference type="ChEBI" id="CHEBI:58608"/>
        <dbReference type="EC" id="2.7.7.41"/>
    </reaction>
</comment>
<evidence type="ECO:0000256" key="4">
    <source>
        <dbReference type="ARBA" id="ARBA00005189"/>
    </source>
</evidence>
<name>A0ABZ0IPV2_9BACT</name>
<keyword evidence="9" id="KW-0444">Lipid biosynthesis</keyword>
<organism evidence="20 21">
    <name type="scientific">Imperialibacter roseus</name>
    <dbReference type="NCBI Taxonomy" id="1324217"/>
    <lineage>
        <taxon>Bacteria</taxon>
        <taxon>Pseudomonadati</taxon>
        <taxon>Bacteroidota</taxon>
        <taxon>Cytophagia</taxon>
        <taxon>Cytophagales</taxon>
        <taxon>Flammeovirgaceae</taxon>
        <taxon>Imperialibacter</taxon>
    </lineage>
</organism>
<evidence type="ECO:0000256" key="1">
    <source>
        <dbReference type="ARBA" id="ARBA00001698"/>
    </source>
</evidence>
<keyword evidence="12 18" id="KW-0548">Nucleotidyltransferase</keyword>
<proteinExistence type="inferred from homology"/>
<keyword evidence="14" id="KW-0443">Lipid metabolism</keyword>
<comment type="pathway">
    <text evidence="4">Lipid metabolism.</text>
</comment>
<evidence type="ECO:0000256" key="5">
    <source>
        <dbReference type="ARBA" id="ARBA00010185"/>
    </source>
</evidence>